<dbReference type="EMBL" id="SDVB01000238">
    <property type="protein sequence ID" value="RYC11975.1"/>
    <property type="molecule type" value="Genomic_DNA"/>
</dbReference>
<sequence length="90" mass="10245">MTESFDWDEDKRIKNIAKHGIDFLQAAAALKGQRLEFASDKNGERRTLAICEGTNKLIAVIYTMRGDVCRIISARVARKNEQRAYHQAYG</sequence>
<name>A0A4Q2T0A1_9HYPH</name>
<gene>
    <name evidence="1" type="ORF">EUU22_12985</name>
</gene>
<protein>
    <submittedName>
        <fullName evidence="1">BrnT family toxin</fullName>
    </submittedName>
</protein>
<accession>A0A4Q2T0A1</accession>
<evidence type="ECO:0000313" key="2">
    <source>
        <dbReference type="Proteomes" id="UP000291088"/>
    </source>
</evidence>
<dbReference type="AlphaFoldDB" id="A0A4Q2T0A1"/>
<comment type="caution">
    <text evidence="1">The sequence shown here is derived from an EMBL/GenBank/DDBJ whole genome shotgun (WGS) entry which is preliminary data.</text>
</comment>
<dbReference type="RefSeq" id="WP_129332406.1">
    <property type="nucleotide sequence ID" value="NZ_SDVB01000238.1"/>
</dbReference>
<dbReference type="InterPro" id="IPR038573">
    <property type="entry name" value="BrnT_sf"/>
</dbReference>
<evidence type="ECO:0000313" key="1">
    <source>
        <dbReference type="EMBL" id="RYC11975.1"/>
    </source>
</evidence>
<organism evidence="1 2">
    <name type="scientific">Ciceribacter ferrooxidans</name>
    <dbReference type="NCBI Taxonomy" id="2509717"/>
    <lineage>
        <taxon>Bacteria</taxon>
        <taxon>Pseudomonadati</taxon>
        <taxon>Pseudomonadota</taxon>
        <taxon>Alphaproteobacteria</taxon>
        <taxon>Hyphomicrobiales</taxon>
        <taxon>Rhizobiaceae</taxon>
        <taxon>Ciceribacter</taxon>
    </lineage>
</organism>
<keyword evidence="2" id="KW-1185">Reference proteome</keyword>
<dbReference type="OrthoDB" id="839663at2"/>
<dbReference type="Pfam" id="PF04365">
    <property type="entry name" value="BrnT_toxin"/>
    <property type="match status" value="1"/>
</dbReference>
<proteinExistence type="predicted"/>
<dbReference type="Proteomes" id="UP000291088">
    <property type="component" value="Unassembled WGS sequence"/>
</dbReference>
<dbReference type="InterPro" id="IPR007460">
    <property type="entry name" value="BrnT_toxin"/>
</dbReference>
<reference evidence="1 2" key="1">
    <citation type="submission" date="2019-01" db="EMBL/GenBank/DDBJ databases">
        <authorList>
            <person name="Deng T."/>
        </authorList>
    </citation>
    <scope>NUCLEOTIDE SEQUENCE [LARGE SCALE GENOMIC DNA]</scope>
    <source>
        <strain evidence="1 2">F8825</strain>
    </source>
</reference>
<dbReference type="Gene3D" id="3.10.450.530">
    <property type="entry name" value="Ribonuclease toxin, BrnT, of type II toxin-antitoxin system"/>
    <property type="match status" value="1"/>
</dbReference>